<dbReference type="InterPro" id="IPR039722">
    <property type="entry name" value="Upf3"/>
</dbReference>
<evidence type="ECO:0000256" key="1">
    <source>
        <dbReference type="ARBA" id="ARBA00004123"/>
    </source>
</evidence>
<dbReference type="Proteomes" id="UP001353858">
    <property type="component" value="Unassembled WGS sequence"/>
</dbReference>
<dbReference type="Pfam" id="PF03467">
    <property type="entry name" value="Smg4_UPF3"/>
    <property type="match status" value="1"/>
</dbReference>
<evidence type="ECO:0000259" key="6">
    <source>
        <dbReference type="Pfam" id="PF03467"/>
    </source>
</evidence>
<feature type="compositionally biased region" description="Basic and acidic residues" evidence="5">
    <location>
        <begin position="241"/>
        <end position="264"/>
    </location>
</feature>
<feature type="region of interest" description="Disordered" evidence="5">
    <location>
        <begin position="207"/>
        <end position="463"/>
    </location>
</feature>
<feature type="compositionally biased region" description="Basic and acidic residues" evidence="5">
    <location>
        <begin position="207"/>
        <end position="220"/>
    </location>
</feature>
<feature type="region of interest" description="Disordered" evidence="5">
    <location>
        <begin position="1"/>
        <end position="25"/>
    </location>
</feature>
<dbReference type="GO" id="GO:0005730">
    <property type="term" value="C:nucleolus"/>
    <property type="evidence" value="ECO:0007669"/>
    <property type="project" value="TreeGrafter"/>
</dbReference>
<evidence type="ECO:0000256" key="3">
    <source>
        <dbReference type="ARBA" id="ARBA00023161"/>
    </source>
</evidence>
<feature type="compositionally biased region" description="Polar residues" evidence="5">
    <location>
        <begin position="227"/>
        <end position="240"/>
    </location>
</feature>
<dbReference type="InterPro" id="IPR005120">
    <property type="entry name" value="UPF3_dom"/>
</dbReference>
<dbReference type="GO" id="GO:0000184">
    <property type="term" value="P:nuclear-transcribed mRNA catabolic process, nonsense-mediated decay"/>
    <property type="evidence" value="ECO:0007669"/>
    <property type="project" value="UniProtKB-KW"/>
</dbReference>
<dbReference type="InterPro" id="IPR012677">
    <property type="entry name" value="Nucleotide-bd_a/b_plait_sf"/>
</dbReference>
<feature type="compositionally biased region" description="Basic and acidic residues" evidence="5">
    <location>
        <begin position="371"/>
        <end position="400"/>
    </location>
</feature>
<evidence type="ECO:0000256" key="4">
    <source>
        <dbReference type="ARBA" id="ARBA00023242"/>
    </source>
</evidence>
<feature type="compositionally biased region" description="Polar residues" evidence="5">
    <location>
        <begin position="1"/>
        <end position="11"/>
    </location>
</feature>
<accession>A0AAN7PC51</accession>
<name>A0AAN7PC51_9COLE</name>
<feature type="domain" description="UPF3" evidence="6">
    <location>
        <begin position="32"/>
        <end position="184"/>
    </location>
</feature>
<keyword evidence="8" id="KW-1185">Reference proteome</keyword>
<feature type="compositionally biased region" description="Basic and acidic residues" evidence="5">
    <location>
        <begin position="289"/>
        <end position="364"/>
    </location>
</feature>
<gene>
    <name evidence="7" type="ORF">RN001_004847</name>
</gene>
<comment type="subcellular location">
    <subcellularLocation>
        <location evidence="1">Nucleus</location>
    </subcellularLocation>
</comment>
<dbReference type="Gene3D" id="3.30.70.330">
    <property type="match status" value="1"/>
</dbReference>
<evidence type="ECO:0000256" key="5">
    <source>
        <dbReference type="SAM" id="MobiDB-lite"/>
    </source>
</evidence>
<evidence type="ECO:0000313" key="8">
    <source>
        <dbReference type="Proteomes" id="UP001353858"/>
    </source>
</evidence>
<keyword evidence="3" id="KW-0866">Nonsense-mediated mRNA decay</keyword>
<dbReference type="InterPro" id="IPR035979">
    <property type="entry name" value="RBD_domain_sf"/>
</dbReference>
<feature type="compositionally biased region" description="Basic and acidic residues" evidence="5">
    <location>
        <begin position="407"/>
        <end position="426"/>
    </location>
</feature>
<feature type="compositionally biased region" description="Basic and acidic residues" evidence="5">
    <location>
        <begin position="12"/>
        <end position="25"/>
    </location>
</feature>
<dbReference type="EMBL" id="JARPUR010000002">
    <property type="protein sequence ID" value="KAK4881528.1"/>
    <property type="molecule type" value="Genomic_DNA"/>
</dbReference>
<dbReference type="GO" id="GO:0005737">
    <property type="term" value="C:cytoplasm"/>
    <property type="evidence" value="ECO:0007669"/>
    <property type="project" value="TreeGrafter"/>
</dbReference>
<reference evidence="8" key="1">
    <citation type="submission" date="2023-01" db="EMBL/GenBank/DDBJ databases">
        <title>Key to firefly adult light organ development and bioluminescence: homeobox transcription factors regulate luciferase expression and transportation to peroxisome.</title>
        <authorList>
            <person name="Fu X."/>
        </authorList>
    </citation>
    <scope>NUCLEOTIDE SEQUENCE [LARGE SCALE GENOMIC DNA]</scope>
</reference>
<keyword evidence="4" id="KW-0539">Nucleus</keyword>
<sequence>MAVSDVSNPTSDADKTLKELPKSKDKREKPFTKVVVRRLPPFIDQETFLVQVSPIPDYDYIYLVNGDTSLGENAFSRVYINFIQPSDIFAFKEKFDNYVFVDQKGHEYSAVVEFASFQKIPRKRKPRLDPKAGTIETDPLYLEFLESLKEQPNQDIKPEFSYQFNDTKDDVSSTPLLDYIKQRKIDKQRIREERREERKRKELERKKLREDERKKHDYKSSGKAVVKNSTSARSSKTSLDSVREESGDKSEIKVKGDDGKESGSLEKTPSTSTSKDEEKTYFKPKPRFPRPERVDYYDKRSDYKRRDEYREKEFRSRRFEEYRKEPDSKAPRKTKKYSEKREERRNEVKKAEQKNVEESAEKSESLNAFPEDSKSKCEIMEEKPEASNVEERKFESRSSTEMDEEISAFKEDSDNKYKNKENDPRLQRRIRNKDRPTMAIYQPGMLSKRRTSDDTEISPTPKE</sequence>
<proteinExistence type="inferred from homology"/>
<dbReference type="GO" id="GO:0045727">
    <property type="term" value="P:positive regulation of translation"/>
    <property type="evidence" value="ECO:0007669"/>
    <property type="project" value="TreeGrafter"/>
</dbReference>
<dbReference type="PANTHER" id="PTHR13112">
    <property type="entry name" value="UPF3 REGULATOR OF NONSENSE TRANSCRIPTS-LIKE PROTEIN"/>
    <property type="match status" value="1"/>
</dbReference>
<comment type="caution">
    <text evidence="7">The sequence shown here is derived from an EMBL/GenBank/DDBJ whole genome shotgun (WGS) entry which is preliminary data.</text>
</comment>
<protein>
    <recommendedName>
        <fullName evidence="6">UPF3 domain-containing protein</fullName>
    </recommendedName>
</protein>
<dbReference type="PANTHER" id="PTHR13112:SF0">
    <property type="entry name" value="FI21285P1"/>
    <property type="match status" value="1"/>
</dbReference>
<dbReference type="FunFam" id="3.30.70.330:FF:000717">
    <property type="entry name" value="regulator of nonsense transcripts 3B"/>
    <property type="match status" value="1"/>
</dbReference>
<evidence type="ECO:0000256" key="2">
    <source>
        <dbReference type="ARBA" id="ARBA00005991"/>
    </source>
</evidence>
<comment type="similarity">
    <text evidence="2">Belongs to the RENT3 family.</text>
</comment>
<evidence type="ECO:0000313" key="7">
    <source>
        <dbReference type="EMBL" id="KAK4881528.1"/>
    </source>
</evidence>
<dbReference type="GO" id="GO:0003729">
    <property type="term" value="F:mRNA binding"/>
    <property type="evidence" value="ECO:0007669"/>
    <property type="project" value="TreeGrafter"/>
</dbReference>
<organism evidence="7 8">
    <name type="scientific">Aquatica leii</name>
    <dbReference type="NCBI Taxonomy" id="1421715"/>
    <lineage>
        <taxon>Eukaryota</taxon>
        <taxon>Metazoa</taxon>
        <taxon>Ecdysozoa</taxon>
        <taxon>Arthropoda</taxon>
        <taxon>Hexapoda</taxon>
        <taxon>Insecta</taxon>
        <taxon>Pterygota</taxon>
        <taxon>Neoptera</taxon>
        <taxon>Endopterygota</taxon>
        <taxon>Coleoptera</taxon>
        <taxon>Polyphaga</taxon>
        <taxon>Elateriformia</taxon>
        <taxon>Elateroidea</taxon>
        <taxon>Lampyridae</taxon>
        <taxon>Luciolinae</taxon>
        <taxon>Aquatica</taxon>
    </lineage>
</organism>
<dbReference type="SUPFAM" id="SSF54928">
    <property type="entry name" value="RNA-binding domain, RBD"/>
    <property type="match status" value="1"/>
</dbReference>
<dbReference type="AlphaFoldDB" id="A0AAN7PC51"/>